<evidence type="ECO:0000256" key="4">
    <source>
        <dbReference type="ARBA" id="ARBA00022989"/>
    </source>
</evidence>
<protein>
    <submittedName>
        <fullName evidence="8">MFS multidrug transporter-like protein</fullName>
    </submittedName>
</protein>
<dbReference type="Gene3D" id="1.20.1250.20">
    <property type="entry name" value="MFS general substrate transporter like domains"/>
    <property type="match status" value="1"/>
</dbReference>
<accession>A0A6A7A7T9</accession>
<gene>
    <name evidence="8" type="ORF">CC86DRAFT_465542</name>
</gene>
<keyword evidence="9" id="KW-1185">Reference proteome</keyword>
<evidence type="ECO:0000256" key="5">
    <source>
        <dbReference type="ARBA" id="ARBA00023136"/>
    </source>
</evidence>
<feature type="transmembrane region" description="Helical" evidence="6">
    <location>
        <begin position="348"/>
        <end position="372"/>
    </location>
</feature>
<dbReference type="PANTHER" id="PTHR23504">
    <property type="entry name" value="MAJOR FACILITATOR SUPERFAMILY DOMAIN-CONTAINING PROTEIN 10"/>
    <property type="match status" value="1"/>
</dbReference>
<feature type="transmembrane region" description="Helical" evidence="6">
    <location>
        <begin position="293"/>
        <end position="313"/>
    </location>
</feature>
<feature type="transmembrane region" description="Helical" evidence="6">
    <location>
        <begin position="62"/>
        <end position="82"/>
    </location>
</feature>
<sequence length="535" mass="57941">MSSLTKRRTCPQDVTDDAFPTTQLALLALVRVAEPIALTSILPYAWKLVSDFHISSESNAPFFAGILIAAFSLSEACSGMFWGGVSDRIGRKPVVILGCLGTLSSLLLVGLAPNFWVALAGRIIGGALNGNIGVIQTVVGELVKRQEHEPRAYAVMPFVWSIGTIIGPSIGGYFAEPAHTFPSFFSATGLFARFPYLLPNLICSALLLLSIIMAYFLLEETHPDKQPRGHFEPYNAAVARTPLLPTQGATADAAANLTSESYGTFNTIEVEREEIWRVRSNGQLIESPSSNKVFTWTVVQFVVALGVFTYHSMTYDHLLPIFLQDKRSDGDMNAYDLPSTSMGGGLGIPVQTVGIIMSLNGVIQLAIQALLFPVLAEFFGVWRLLLLVTVAHPVAYFVVPFLQLLPQSMLYPGLFACLFIRSLTAILAFPLLLIMIKEAAPDKSHLGKINGLAASTGAACRTVASPIAGLLYGLSIDIYFTALAWWASALVAVIGAMQVPFLNRAANHCHARVRNGLSKERPRNATVRITIEEDA</sequence>
<feature type="transmembrane region" description="Helical" evidence="6">
    <location>
        <begin position="411"/>
        <end position="436"/>
    </location>
</feature>
<evidence type="ECO:0000256" key="3">
    <source>
        <dbReference type="ARBA" id="ARBA00022692"/>
    </source>
</evidence>
<evidence type="ECO:0000313" key="8">
    <source>
        <dbReference type="EMBL" id="KAF2828818.1"/>
    </source>
</evidence>
<keyword evidence="4 6" id="KW-1133">Transmembrane helix</keyword>
<dbReference type="InterPro" id="IPR020846">
    <property type="entry name" value="MFS_dom"/>
</dbReference>
<feature type="transmembrane region" description="Helical" evidence="6">
    <location>
        <begin position="21"/>
        <end position="42"/>
    </location>
</feature>
<feature type="transmembrane region" description="Helical" evidence="6">
    <location>
        <begin position="194"/>
        <end position="218"/>
    </location>
</feature>
<feature type="transmembrane region" description="Helical" evidence="6">
    <location>
        <begin position="123"/>
        <end position="143"/>
    </location>
</feature>
<keyword evidence="5 6" id="KW-0472">Membrane</keyword>
<proteinExistence type="predicted"/>
<dbReference type="Proteomes" id="UP000799424">
    <property type="component" value="Unassembled WGS sequence"/>
</dbReference>
<dbReference type="PRINTS" id="PR01035">
    <property type="entry name" value="TCRTETA"/>
</dbReference>
<feature type="transmembrane region" description="Helical" evidence="6">
    <location>
        <begin position="448"/>
        <end position="472"/>
    </location>
</feature>
<reference evidence="8" key="1">
    <citation type="journal article" date="2020" name="Stud. Mycol.">
        <title>101 Dothideomycetes genomes: a test case for predicting lifestyles and emergence of pathogens.</title>
        <authorList>
            <person name="Haridas S."/>
            <person name="Albert R."/>
            <person name="Binder M."/>
            <person name="Bloem J."/>
            <person name="Labutti K."/>
            <person name="Salamov A."/>
            <person name="Andreopoulos B."/>
            <person name="Baker S."/>
            <person name="Barry K."/>
            <person name="Bills G."/>
            <person name="Bluhm B."/>
            <person name="Cannon C."/>
            <person name="Castanera R."/>
            <person name="Culley D."/>
            <person name="Daum C."/>
            <person name="Ezra D."/>
            <person name="Gonzalez J."/>
            <person name="Henrissat B."/>
            <person name="Kuo A."/>
            <person name="Liang C."/>
            <person name="Lipzen A."/>
            <person name="Lutzoni F."/>
            <person name="Magnuson J."/>
            <person name="Mondo S."/>
            <person name="Nolan M."/>
            <person name="Ohm R."/>
            <person name="Pangilinan J."/>
            <person name="Park H.-J."/>
            <person name="Ramirez L."/>
            <person name="Alfaro M."/>
            <person name="Sun H."/>
            <person name="Tritt A."/>
            <person name="Yoshinaga Y."/>
            <person name="Zwiers L.-H."/>
            <person name="Turgeon B."/>
            <person name="Goodwin S."/>
            <person name="Spatafora J."/>
            <person name="Crous P."/>
            <person name="Grigoriev I."/>
        </authorList>
    </citation>
    <scope>NUCLEOTIDE SEQUENCE</scope>
    <source>
        <strain evidence="8">CBS 113818</strain>
    </source>
</reference>
<keyword evidence="2" id="KW-0813">Transport</keyword>
<dbReference type="PROSITE" id="PS50850">
    <property type="entry name" value="MFS"/>
    <property type="match status" value="1"/>
</dbReference>
<evidence type="ECO:0000256" key="2">
    <source>
        <dbReference type="ARBA" id="ARBA00022448"/>
    </source>
</evidence>
<dbReference type="InterPro" id="IPR001958">
    <property type="entry name" value="Tet-R_TetA/multi-R_MdtG-like"/>
</dbReference>
<organism evidence="8 9">
    <name type="scientific">Ophiobolus disseminans</name>
    <dbReference type="NCBI Taxonomy" id="1469910"/>
    <lineage>
        <taxon>Eukaryota</taxon>
        <taxon>Fungi</taxon>
        <taxon>Dikarya</taxon>
        <taxon>Ascomycota</taxon>
        <taxon>Pezizomycotina</taxon>
        <taxon>Dothideomycetes</taxon>
        <taxon>Pleosporomycetidae</taxon>
        <taxon>Pleosporales</taxon>
        <taxon>Pleosporineae</taxon>
        <taxon>Phaeosphaeriaceae</taxon>
        <taxon>Ophiobolus</taxon>
    </lineage>
</organism>
<feature type="transmembrane region" description="Helical" evidence="6">
    <location>
        <begin position="94"/>
        <end position="117"/>
    </location>
</feature>
<feature type="transmembrane region" description="Helical" evidence="6">
    <location>
        <begin position="478"/>
        <end position="502"/>
    </location>
</feature>
<evidence type="ECO:0000313" key="9">
    <source>
        <dbReference type="Proteomes" id="UP000799424"/>
    </source>
</evidence>
<evidence type="ECO:0000259" key="7">
    <source>
        <dbReference type="PROSITE" id="PS50850"/>
    </source>
</evidence>
<dbReference type="SUPFAM" id="SSF103473">
    <property type="entry name" value="MFS general substrate transporter"/>
    <property type="match status" value="1"/>
</dbReference>
<evidence type="ECO:0000256" key="1">
    <source>
        <dbReference type="ARBA" id="ARBA00004141"/>
    </source>
</evidence>
<dbReference type="AlphaFoldDB" id="A0A6A7A7T9"/>
<comment type="subcellular location">
    <subcellularLocation>
        <location evidence="1">Membrane</location>
        <topology evidence="1">Multi-pass membrane protein</topology>
    </subcellularLocation>
</comment>
<dbReference type="CDD" id="cd17330">
    <property type="entry name" value="MFS_SLC46_TetA_like"/>
    <property type="match status" value="1"/>
</dbReference>
<dbReference type="InterPro" id="IPR011701">
    <property type="entry name" value="MFS"/>
</dbReference>
<dbReference type="Pfam" id="PF07690">
    <property type="entry name" value="MFS_1"/>
    <property type="match status" value="1"/>
</dbReference>
<dbReference type="OrthoDB" id="10262656at2759"/>
<feature type="transmembrane region" description="Helical" evidence="6">
    <location>
        <begin position="155"/>
        <end position="174"/>
    </location>
</feature>
<dbReference type="PANTHER" id="PTHR23504:SF2">
    <property type="entry name" value="TRANSPORTER, PUTATIVE (AFU_ORTHOLOGUE AFUA_8G04150)-RELATED"/>
    <property type="match status" value="1"/>
</dbReference>
<feature type="transmembrane region" description="Helical" evidence="6">
    <location>
        <begin position="384"/>
        <end position="405"/>
    </location>
</feature>
<keyword evidence="3 6" id="KW-0812">Transmembrane</keyword>
<dbReference type="GO" id="GO:0016020">
    <property type="term" value="C:membrane"/>
    <property type="evidence" value="ECO:0007669"/>
    <property type="project" value="UniProtKB-SubCell"/>
</dbReference>
<dbReference type="EMBL" id="MU006222">
    <property type="protein sequence ID" value="KAF2828818.1"/>
    <property type="molecule type" value="Genomic_DNA"/>
</dbReference>
<dbReference type="InterPro" id="IPR036259">
    <property type="entry name" value="MFS_trans_sf"/>
</dbReference>
<feature type="domain" description="Major facilitator superfamily (MFS) profile" evidence="7">
    <location>
        <begin position="23"/>
        <end position="507"/>
    </location>
</feature>
<name>A0A6A7A7T9_9PLEO</name>
<evidence type="ECO:0000256" key="6">
    <source>
        <dbReference type="SAM" id="Phobius"/>
    </source>
</evidence>
<dbReference type="GO" id="GO:0022857">
    <property type="term" value="F:transmembrane transporter activity"/>
    <property type="evidence" value="ECO:0007669"/>
    <property type="project" value="InterPro"/>
</dbReference>